<proteinExistence type="predicted"/>
<evidence type="ECO:0000259" key="2">
    <source>
        <dbReference type="Pfam" id="PF05368"/>
    </source>
</evidence>
<accession>A0A7W3JAC4</accession>
<evidence type="ECO:0000256" key="1">
    <source>
        <dbReference type="SAM" id="MobiDB-lite"/>
    </source>
</evidence>
<protein>
    <submittedName>
        <fullName evidence="3">Uncharacterized protein YbjT (DUF2867 family)</fullName>
    </submittedName>
</protein>
<dbReference type="PANTHER" id="PTHR43162:SF1">
    <property type="entry name" value="PRESTALK A DIFFERENTIATION PROTEIN A"/>
    <property type="match status" value="1"/>
</dbReference>
<dbReference type="Gene3D" id="3.40.50.720">
    <property type="entry name" value="NAD(P)-binding Rossmann-like Domain"/>
    <property type="match status" value="1"/>
</dbReference>
<reference evidence="3 4" key="1">
    <citation type="submission" date="2020-07" db="EMBL/GenBank/DDBJ databases">
        <title>Sequencing the genomes of 1000 actinobacteria strains.</title>
        <authorList>
            <person name="Klenk H.-P."/>
        </authorList>
    </citation>
    <scope>NUCLEOTIDE SEQUENCE [LARGE SCALE GENOMIC DNA]</scope>
    <source>
        <strain evidence="3 4">DSM 44121</strain>
    </source>
</reference>
<dbReference type="Proteomes" id="UP000540568">
    <property type="component" value="Unassembled WGS sequence"/>
</dbReference>
<evidence type="ECO:0000313" key="4">
    <source>
        <dbReference type="Proteomes" id="UP000540568"/>
    </source>
</evidence>
<evidence type="ECO:0000313" key="3">
    <source>
        <dbReference type="EMBL" id="MBA8809213.1"/>
    </source>
</evidence>
<dbReference type="AlphaFoldDB" id="A0A7W3JAC4"/>
<keyword evidence="4" id="KW-1185">Reference proteome</keyword>
<comment type="caution">
    <text evidence="3">The sequence shown here is derived from an EMBL/GenBank/DDBJ whole genome shotgun (WGS) entry which is preliminary data.</text>
</comment>
<feature type="compositionally biased region" description="Polar residues" evidence="1">
    <location>
        <begin position="246"/>
        <end position="267"/>
    </location>
</feature>
<dbReference type="InterPro" id="IPR051604">
    <property type="entry name" value="Ergot_Alk_Oxidoreductase"/>
</dbReference>
<dbReference type="Pfam" id="PF05368">
    <property type="entry name" value="NmrA"/>
    <property type="match status" value="1"/>
</dbReference>
<feature type="region of interest" description="Disordered" evidence="1">
    <location>
        <begin position="235"/>
        <end position="267"/>
    </location>
</feature>
<dbReference type="EMBL" id="JACGWV010000001">
    <property type="protein sequence ID" value="MBA8809213.1"/>
    <property type="molecule type" value="Genomic_DNA"/>
</dbReference>
<sequence>MTTIVVLGGTGTIGTQVVRLLRARGADVRVASRSTGVDLVTGQGLAEALDGAQVVIDAAKPGSLDPARIDEFFARAGENVTRHEREAGVGHHLMLSIVGSDRAPDVPFYTAKVRLEQAVRAGEVPWTILHATQFFEFAPGIARASTGPDGGPAHLAPLLVQPVAGADVAAELVRLAGGTPTTADLDLAGPEEFELDDFVRTALARLGLPGDVVRDPAATYFGGVVDHRALLPGPDASVAPTALQDWPSSTERPGSTERPSSTAHPGS</sequence>
<gene>
    <name evidence="3" type="ORF">FHX71_003155</name>
</gene>
<feature type="domain" description="NmrA-like" evidence="2">
    <location>
        <begin position="3"/>
        <end position="130"/>
    </location>
</feature>
<organism evidence="3 4">
    <name type="scientific">Promicromonospora sukumoe</name>
    <dbReference type="NCBI Taxonomy" id="88382"/>
    <lineage>
        <taxon>Bacteria</taxon>
        <taxon>Bacillati</taxon>
        <taxon>Actinomycetota</taxon>
        <taxon>Actinomycetes</taxon>
        <taxon>Micrococcales</taxon>
        <taxon>Promicromonosporaceae</taxon>
        <taxon>Promicromonospora</taxon>
    </lineage>
</organism>
<name>A0A7W3JAC4_9MICO</name>
<dbReference type="SUPFAM" id="SSF51735">
    <property type="entry name" value="NAD(P)-binding Rossmann-fold domains"/>
    <property type="match status" value="1"/>
</dbReference>
<dbReference type="InterPro" id="IPR008030">
    <property type="entry name" value="NmrA-like"/>
</dbReference>
<dbReference type="RefSeq" id="WP_182617912.1">
    <property type="nucleotide sequence ID" value="NZ_BAAATF010000003.1"/>
</dbReference>
<dbReference type="PANTHER" id="PTHR43162">
    <property type="match status" value="1"/>
</dbReference>
<dbReference type="InterPro" id="IPR036291">
    <property type="entry name" value="NAD(P)-bd_dom_sf"/>
</dbReference>